<dbReference type="EMBL" id="OFSM01000034">
    <property type="protein sequence ID" value="SOY31909.1"/>
    <property type="molecule type" value="Genomic_DNA"/>
</dbReference>
<keyword evidence="4" id="KW-1185">Reference proteome</keyword>
<keyword evidence="2" id="KW-0472">Membrane</keyword>
<feature type="transmembrane region" description="Helical" evidence="2">
    <location>
        <begin position="65"/>
        <end position="84"/>
    </location>
</feature>
<evidence type="ECO:0008006" key="5">
    <source>
        <dbReference type="Google" id="ProtNLM"/>
    </source>
</evidence>
<accession>A0A2K4ZN36</accession>
<dbReference type="RefSeq" id="WP_103241883.1">
    <property type="nucleotide sequence ID" value="NZ_JANJZD010000036.1"/>
</dbReference>
<dbReference type="AlphaFoldDB" id="A0A2K4ZN36"/>
<sequence>MSRNRRNYNRTAYDKRNGTDSKRADHIYIYGNTARRLEPQRRQEAPVKKPHHEVRKNRDKARHMSAGYVVFLTVALCAAAYILVNYVQLRAALTNLTEDVASKESMLNYLKVSNDEDYNRIISSIDLEEIKRIALGELGMIYAGEGQIVEYENESRDYMRQVSDENQ</sequence>
<organism evidence="3 4">
    <name type="scientific">Acetatifactor muris</name>
    <dbReference type="NCBI Taxonomy" id="879566"/>
    <lineage>
        <taxon>Bacteria</taxon>
        <taxon>Bacillati</taxon>
        <taxon>Bacillota</taxon>
        <taxon>Clostridia</taxon>
        <taxon>Lachnospirales</taxon>
        <taxon>Lachnospiraceae</taxon>
        <taxon>Acetatifactor</taxon>
    </lineage>
</organism>
<feature type="compositionally biased region" description="Basic and acidic residues" evidence="1">
    <location>
        <begin position="38"/>
        <end position="47"/>
    </location>
</feature>
<proteinExistence type="predicted"/>
<dbReference type="Proteomes" id="UP000236311">
    <property type="component" value="Unassembled WGS sequence"/>
</dbReference>
<name>A0A2K4ZN36_9FIRM</name>
<evidence type="ECO:0000313" key="3">
    <source>
        <dbReference type="EMBL" id="SOY31909.1"/>
    </source>
</evidence>
<dbReference type="OrthoDB" id="2051525at2"/>
<feature type="compositionally biased region" description="Basic residues" evidence="1">
    <location>
        <begin position="48"/>
        <end position="59"/>
    </location>
</feature>
<evidence type="ECO:0000256" key="2">
    <source>
        <dbReference type="SAM" id="Phobius"/>
    </source>
</evidence>
<evidence type="ECO:0000256" key="1">
    <source>
        <dbReference type="SAM" id="MobiDB-lite"/>
    </source>
</evidence>
<feature type="region of interest" description="Disordered" evidence="1">
    <location>
        <begin position="38"/>
        <end position="59"/>
    </location>
</feature>
<keyword evidence="2" id="KW-1133">Transmembrane helix</keyword>
<keyword evidence="2" id="KW-0812">Transmembrane</keyword>
<gene>
    <name evidence="3" type="ORF">AMURIS_04658</name>
</gene>
<evidence type="ECO:0000313" key="4">
    <source>
        <dbReference type="Proteomes" id="UP000236311"/>
    </source>
</evidence>
<reference evidence="3 4" key="1">
    <citation type="submission" date="2018-01" db="EMBL/GenBank/DDBJ databases">
        <authorList>
            <person name="Gaut B.S."/>
            <person name="Morton B.R."/>
            <person name="Clegg M.T."/>
            <person name="Duvall M.R."/>
        </authorList>
    </citation>
    <scope>NUCLEOTIDE SEQUENCE [LARGE SCALE GENOMIC DNA]</scope>
    <source>
        <strain evidence="3">GP69</strain>
    </source>
</reference>
<protein>
    <recommendedName>
        <fullName evidence="5">Cell division protein FtsL</fullName>
    </recommendedName>
</protein>